<organism evidence="1">
    <name type="scientific">Cladocopium goreaui</name>
    <dbReference type="NCBI Taxonomy" id="2562237"/>
    <lineage>
        <taxon>Eukaryota</taxon>
        <taxon>Sar</taxon>
        <taxon>Alveolata</taxon>
        <taxon>Dinophyceae</taxon>
        <taxon>Suessiales</taxon>
        <taxon>Symbiodiniaceae</taxon>
        <taxon>Cladocopium</taxon>
    </lineage>
</organism>
<keyword evidence="3" id="KW-1185">Reference proteome</keyword>
<feature type="non-terminal residue" evidence="1">
    <location>
        <position position="117"/>
    </location>
</feature>
<dbReference type="Proteomes" id="UP001152797">
    <property type="component" value="Unassembled WGS sequence"/>
</dbReference>
<reference evidence="1" key="1">
    <citation type="submission" date="2022-10" db="EMBL/GenBank/DDBJ databases">
        <authorList>
            <person name="Chen Y."/>
            <person name="Dougan E. K."/>
            <person name="Chan C."/>
            <person name="Rhodes N."/>
            <person name="Thang M."/>
        </authorList>
    </citation>
    <scope>NUCLEOTIDE SEQUENCE</scope>
</reference>
<evidence type="ECO:0000313" key="2">
    <source>
        <dbReference type="EMBL" id="CAL4788305.1"/>
    </source>
</evidence>
<dbReference type="EMBL" id="CAMXCT020002870">
    <property type="protein sequence ID" value="CAL1154368.1"/>
    <property type="molecule type" value="Genomic_DNA"/>
</dbReference>
<gene>
    <name evidence="1" type="ORF">C1SCF055_LOCUS27071</name>
</gene>
<evidence type="ECO:0000313" key="1">
    <source>
        <dbReference type="EMBL" id="CAI4000993.1"/>
    </source>
</evidence>
<dbReference type="AlphaFoldDB" id="A0A9P1D003"/>
<sequence length="117" mass="12773">ALRKHVEKRGKPGAGLCYEGDLICGRHLALQLEFVGEGDAVTLICSTLSGEERFRLTVEGVDSAWETHKRIARDMNVNLPNLQLVLPDGQLVAKVRRANPGASVAEVSQRTQNLQLA</sequence>
<name>A0A9P1D003_9DINO</name>
<dbReference type="EMBL" id="CAMXCT030002870">
    <property type="protein sequence ID" value="CAL4788305.1"/>
    <property type="molecule type" value="Genomic_DNA"/>
</dbReference>
<proteinExistence type="predicted"/>
<comment type="caution">
    <text evidence="1">The sequence shown here is derived from an EMBL/GenBank/DDBJ whole genome shotgun (WGS) entry which is preliminary data.</text>
</comment>
<dbReference type="EMBL" id="CAMXCT010002870">
    <property type="protein sequence ID" value="CAI4000993.1"/>
    <property type="molecule type" value="Genomic_DNA"/>
</dbReference>
<accession>A0A9P1D003</accession>
<protein>
    <submittedName>
        <fullName evidence="1">Uncharacterized protein</fullName>
    </submittedName>
</protein>
<reference evidence="2 3" key="2">
    <citation type="submission" date="2024-05" db="EMBL/GenBank/DDBJ databases">
        <authorList>
            <person name="Chen Y."/>
            <person name="Shah S."/>
            <person name="Dougan E. K."/>
            <person name="Thang M."/>
            <person name="Chan C."/>
        </authorList>
    </citation>
    <scope>NUCLEOTIDE SEQUENCE [LARGE SCALE GENOMIC DNA]</scope>
</reference>
<evidence type="ECO:0000313" key="3">
    <source>
        <dbReference type="Proteomes" id="UP001152797"/>
    </source>
</evidence>